<keyword evidence="3" id="KW-1185">Reference proteome</keyword>
<evidence type="ECO:0000313" key="2">
    <source>
        <dbReference type="EMBL" id="NIJ59477.1"/>
    </source>
</evidence>
<feature type="compositionally biased region" description="Acidic residues" evidence="1">
    <location>
        <begin position="1"/>
        <end position="10"/>
    </location>
</feature>
<dbReference type="InterPro" id="IPR021252">
    <property type="entry name" value="DUF2794"/>
</dbReference>
<evidence type="ECO:0000313" key="3">
    <source>
        <dbReference type="Proteomes" id="UP001429580"/>
    </source>
</evidence>
<comment type="caution">
    <text evidence="2">The sequence shown here is derived from an EMBL/GenBank/DDBJ whole genome shotgun (WGS) entry which is preliminary data.</text>
</comment>
<feature type="region of interest" description="Disordered" evidence="1">
    <location>
        <begin position="1"/>
        <end position="25"/>
    </location>
</feature>
<sequence>MSEAGGEEPEQSGALHGEAYAAGRPGESGGSAAIVSLNARITPKALAPVPASPAPASPAEAAVVTFDQGELRQIFGLYGRKVAGGEWRDYALDFLRDRAIFSVYRRSSEVPLYRIEKTPRLARKQGQYAAVAASGLILKRGAELARVLAVLDRPLKIVR</sequence>
<proteinExistence type="predicted"/>
<dbReference type="Proteomes" id="UP001429580">
    <property type="component" value="Unassembled WGS sequence"/>
</dbReference>
<reference evidence="2 3" key="1">
    <citation type="submission" date="2020-03" db="EMBL/GenBank/DDBJ databases">
        <title>Genomic Encyclopedia of Type Strains, Phase IV (KMG-IV): sequencing the most valuable type-strain genomes for metagenomic binning, comparative biology and taxonomic classification.</title>
        <authorList>
            <person name="Goeker M."/>
        </authorList>
    </citation>
    <scope>NUCLEOTIDE SEQUENCE [LARGE SCALE GENOMIC DNA]</scope>
    <source>
        <strain evidence="2 3">DSM 103870</strain>
    </source>
</reference>
<evidence type="ECO:0000256" key="1">
    <source>
        <dbReference type="SAM" id="MobiDB-lite"/>
    </source>
</evidence>
<organism evidence="2 3">
    <name type="scientific">Pseudochelatococcus lubricantis</name>
    <dbReference type="NCBI Taxonomy" id="1538102"/>
    <lineage>
        <taxon>Bacteria</taxon>
        <taxon>Pseudomonadati</taxon>
        <taxon>Pseudomonadota</taxon>
        <taxon>Alphaproteobacteria</taxon>
        <taxon>Hyphomicrobiales</taxon>
        <taxon>Chelatococcaceae</taxon>
        <taxon>Pseudochelatococcus</taxon>
    </lineage>
</organism>
<name>A0ABX0V2N8_9HYPH</name>
<dbReference type="EMBL" id="JAASQI010000008">
    <property type="protein sequence ID" value="NIJ59477.1"/>
    <property type="molecule type" value="Genomic_DNA"/>
</dbReference>
<dbReference type="Pfam" id="PF10984">
    <property type="entry name" value="DUF2794"/>
    <property type="match status" value="1"/>
</dbReference>
<accession>A0ABX0V2N8</accession>
<gene>
    <name evidence="2" type="ORF">FHS82_003332</name>
</gene>
<evidence type="ECO:0008006" key="4">
    <source>
        <dbReference type="Google" id="ProtNLM"/>
    </source>
</evidence>
<protein>
    <recommendedName>
        <fullName evidence="4">DUF2794 domain-containing protein</fullName>
    </recommendedName>
</protein>